<dbReference type="EMBL" id="BNJF01000003">
    <property type="protein sequence ID" value="GHO48151.1"/>
    <property type="molecule type" value="Genomic_DNA"/>
</dbReference>
<organism evidence="1 2">
    <name type="scientific">Ktedonospora formicarum</name>
    <dbReference type="NCBI Taxonomy" id="2778364"/>
    <lineage>
        <taxon>Bacteria</taxon>
        <taxon>Bacillati</taxon>
        <taxon>Chloroflexota</taxon>
        <taxon>Ktedonobacteria</taxon>
        <taxon>Ktedonobacterales</taxon>
        <taxon>Ktedonobacteraceae</taxon>
        <taxon>Ktedonospora</taxon>
    </lineage>
</organism>
<proteinExistence type="predicted"/>
<dbReference type="Proteomes" id="UP000612362">
    <property type="component" value="Unassembled WGS sequence"/>
</dbReference>
<evidence type="ECO:0000313" key="1">
    <source>
        <dbReference type="EMBL" id="GHO48151.1"/>
    </source>
</evidence>
<dbReference type="RefSeq" id="WP_220197359.1">
    <property type="nucleotide sequence ID" value="NZ_BNJF01000003.1"/>
</dbReference>
<protein>
    <submittedName>
        <fullName evidence="1">Uncharacterized protein</fullName>
    </submittedName>
</protein>
<sequence length="134" mass="14735">MGRTTEVIAISGRLPLGLPRSEPYYGDLFGARSTRDGISQLTTDLEGKPRLALIIACIWAKVRAGEQNEQLVEDAAGIALAIMEEERVELTRDSLLWVCQLFRQNFKVPGTKRGIQDKASDAHVATQILTAIVN</sequence>
<keyword evidence="2" id="KW-1185">Reference proteome</keyword>
<dbReference type="AlphaFoldDB" id="A0A8J3I678"/>
<gene>
    <name evidence="1" type="ORF">KSX_63140</name>
</gene>
<comment type="caution">
    <text evidence="1">The sequence shown here is derived from an EMBL/GenBank/DDBJ whole genome shotgun (WGS) entry which is preliminary data.</text>
</comment>
<reference evidence="1" key="1">
    <citation type="submission" date="2020-10" db="EMBL/GenBank/DDBJ databases">
        <title>Taxonomic study of unclassified bacteria belonging to the class Ktedonobacteria.</title>
        <authorList>
            <person name="Yabe S."/>
            <person name="Wang C.M."/>
            <person name="Zheng Y."/>
            <person name="Sakai Y."/>
            <person name="Cavaletti L."/>
            <person name="Monciardini P."/>
            <person name="Donadio S."/>
        </authorList>
    </citation>
    <scope>NUCLEOTIDE SEQUENCE</scope>
    <source>
        <strain evidence="1">SOSP1-1</strain>
    </source>
</reference>
<name>A0A8J3I678_9CHLR</name>
<evidence type="ECO:0000313" key="2">
    <source>
        <dbReference type="Proteomes" id="UP000612362"/>
    </source>
</evidence>
<accession>A0A8J3I678</accession>